<dbReference type="InParanoid" id="A0A1J7IZC9"/>
<dbReference type="AlphaFoldDB" id="A0A1J7IZC9"/>
<feature type="compositionally biased region" description="Low complexity" evidence="1">
    <location>
        <begin position="178"/>
        <end position="189"/>
    </location>
</feature>
<dbReference type="EMBL" id="KV875100">
    <property type="protein sequence ID" value="OIW26441.1"/>
    <property type="molecule type" value="Genomic_DNA"/>
</dbReference>
<dbReference type="Proteomes" id="UP000182658">
    <property type="component" value="Unassembled WGS sequence"/>
</dbReference>
<sequence length="196" mass="21987">MGVRRLLSKIRVGREASTCFGEPNTPLQIIADALDEDAGKIGADTINQRENAVTLMIDHHKRFGKMRLRFRPVEGRSNTYETIQADMYNDQLLSATMLGSSVIELEQRRCTSYRNPTTPHQPATIMQATSGSSAANDNNTYKLRFGFELASPVFEFDSSELPNILCSRLKSRPSRRWSSSLGQPSESSSPWCGLYY</sequence>
<organism evidence="2 3">
    <name type="scientific">Coniochaeta ligniaria NRRL 30616</name>
    <dbReference type="NCBI Taxonomy" id="1408157"/>
    <lineage>
        <taxon>Eukaryota</taxon>
        <taxon>Fungi</taxon>
        <taxon>Dikarya</taxon>
        <taxon>Ascomycota</taxon>
        <taxon>Pezizomycotina</taxon>
        <taxon>Sordariomycetes</taxon>
        <taxon>Sordariomycetidae</taxon>
        <taxon>Coniochaetales</taxon>
        <taxon>Coniochaetaceae</taxon>
        <taxon>Coniochaeta</taxon>
    </lineage>
</organism>
<name>A0A1J7IZC9_9PEZI</name>
<accession>A0A1J7IZC9</accession>
<evidence type="ECO:0000313" key="3">
    <source>
        <dbReference type="Proteomes" id="UP000182658"/>
    </source>
</evidence>
<dbReference type="OrthoDB" id="2104739at2759"/>
<protein>
    <submittedName>
        <fullName evidence="2">Uncharacterized protein</fullName>
    </submittedName>
</protein>
<gene>
    <name evidence="2" type="ORF">CONLIGDRAFT_706723</name>
</gene>
<keyword evidence="3" id="KW-1185">Reference proteome</keyword>
<evidence type="ECO:0000313" key="2">
    <source>
        <dbReference type="EMBL" id="OIW26441.1"/>
    </source>
</evidence>
<proteinExistence type="predicted"/>
<evidence type="ECO:0000256" key="1">
    <source>
        <dbReference type="SAM" id="MobiDB-lite"/>
    </source>
</evidence>
<reference evidence="2 3" key="1">
    <citation type="submission" date="2016-10" db="EMBL/GenBank/DDBJ databases">
        <title>Draft genome sequence of Coniochaeta ligniaria NRRL30616, a lignocellulolytic fungus for bioabatement of inhibitors in plant biomass hydrolysates.</title>
        <authorList>
            <consortium name="DOE Joint Genome Institute"/>
            <person name="Jimenez D.J."/>
            <person name="Hector R.E."/>
            <person name="Riley R."/>
            <person name="Sun H."/>
            <person name="Grigoriev I.V."/>
            <person name="Van Elsas J.D."/>
            <person name="Nichols N.N."/>
        </authorList>
    </citation>
    <scope>NUCLEOTIDE SEQUENCE [LARGE SCALE GENOMIC DNA]</scope>
    <source>
        <strain evidence="2 3">NRRL 30616</strain>
    </source>
</reference>
<feature type="region of interest" description="Disordered" evidence="1">
    <location>
        <begin position="174"/>
        <end position="196"/>
    </location>
</feature>